<evidence type="ECO:0000256" key="5">
    <source>
        <dbReference type="ARBA" id="ARBA00022692"/>
    </source>
</evidence>
<name>A0A6B8RK29_9BACL</name>
<gene>
    <name evidence="14" type="ORF">EHS13_14215</name>
</gene>
<feature type="domain" description="HAMP" evidence="13">
    <location>
        <begin position="334"/>
        <end position="386"/>
    </location>
</feature>
<proteinExistence type="predicted"/>
<keyword evidence="2" id="KW-1003">Cell membrane</keyword>
<dbReference type="SMART" id="SM00387">
    <property type="entry name" value="HATPase_c"/>
    <property type="match status" value="1"/>
</dbReference>
<dbReference type="Gene3D" id="6.10.340.10">
    <property type="match status" value="1"/>
</dbReference>
<dbReference type="GO" id="GO:0005886">
    <property type="term" value="C:plasma membrane"/>
    <property type="evidence" value="ECO:0007669"/>
    <property type="project" value="UniProtKB-SubCell"/>
</dbReference>
<dbReference type="GO" id="GO:0005524">
    <property type="term" value="F:ATP binding"/>
    <property type="evidence" value="ECO:0007669"/>
    <property type="project" value="UniProtKB-KW"/>
</dbReference>
<keyword evidence="7 14" id="KW-0418">Kinase</keyword>
<dbReference type="InterPro" id="IPR003594">
    <property type="entry name" value="HATPase_dom"/>
</dbReference>
<evidence type="ECO:0000256" key="8">
    <source>
        <dbReference type="ARBA" id="ARBA00022840"/>
    </source>
</evidence>
<evidence type="ECO:0000313" key="15">
    <source>
        <dbReference type="Proteomes" id="UP000426246"/>
    </source>
</evidence>
<keyword evidence="11 12" id="KW-0472">Membrane</keyword>
<dbReference type="InterPro" id="IPR050640">
    <property type="entry name" value="Bact_2-comp_sensor_kinase"/>
</dbReference>
<evidence type="ECO:0000313" key="14">
    <source>
        <dbReference type="EMBL" id="QGQ95945.1"/>
    </source>
</evidence>
<evidence type="ECO:0000256" key="9">
    <source>
        <dbReference type="ARBA" id="ARBA00022989"/>
    </source>
</evidence>
<feature type="transmembrane region" description="Helical" evidence="12">
    <location>
        <begin position="315"/>
        <end position="338"/>
    </location>
</feature>
<keyword evidence="3" id="KW-0597">Phosphoprotein</keyword>
<dbReference type="AlphaFoldDB" id="A0A6B8RK29"/>
<sequence length="610" mass="70043">MKRIWAWIMAPIQYIKRSFYRKMLLAFFAIIIITVTSLGANFYFETSDSIKQNAISTMERTTEQAVQTLQLQMGNIKNDAWSFFGDEELQRLVKNFPENSDKLSYFDYKFSIMQNNNSLIEILLVNDKEGNERIQKITNKKYYEDRNLFASEKIKLSQIALKNNGKEAWVLTDIYDAQKKQTIQSIAYTQALKDVYAEQQPIVGNMIVILSFDKLQSWLSALRIQDHGEFFLVNKQDSRIILSTEASNIGEPLFEETNLIEWNKYHEDPYTFVKDQNQKSLVVYRSLLNTDWILVGKVPVNVLLEQVNAVAQKTILIGFVCLLAAMLLASLLSSRVLVPIRRLRKGMRQIEQGNYKIAVPVETNDEIGFFVAGFNKMTREIDRLIVKVYETELKKKDAEIKALQSQINPHFLYNTLGTIESLAAIQGDNKSIRDICHSLAQMMRYNVNGGSFSTLGEEIQQIKQYLMIQQIRYESRLTYDIWLEPELESMRIPKLLFQPIVENSIIHGIEGLRRGGQIWIKVVSLNEHDVVISVKDDGIGMNDEQLSVLQTNLNEVSMTDFSIDRQRSSIGVVNAHSRLKLIYGEAYGLTIESQLGSGTEVSIRLMKTVV</sequence>
<evidence type="ECO:0000256" key="12">
    <source>
        <dbReference type="SAM" id="Phobius"/>
    </source>
</evidence>
<dbReference type="RefSeq" id="WP_155700981.1">
    <property type="nucleotide sequence ID" value="NZ_CP034235.1"/>
</dbReference>
<evidence type="ECO:0000256" key="4">
    <source>
        <dbReference type="ARBA" id="ARBA00022679"/>
    </source>
</evidence>
<keyword evidence="4" id="KW-0808">Transferase</keyword>
<protein>
    <submittedName>
        <fullName evidence="14">Sensor histidine kinase</fullName>
    </submittedName>
</protein>
<dbReference type="PANTHER" id="PTHR34220:SF11">
    <property type="entry name" value="SENSOR PROTEIN KINASE HPTS"/>
    <property type="match status" value="1"/>
</dbReference>
<dbReference type="EMBL" id="CP034235">
    <property type="protein sequence ID" value="QGQ95945.1"/>
    <property type="molecule type" value="Genomic_DNA"/>
</dbReference>
<dbReference type="Gene3D" id="3.30.565.10">
    <property type="entry name" value="Histidine kinase-like ATPase, C-terminal domain"/>
    <property type="match status" value="1"/>
</dbReference>
<keyword evidence="8" id="KW-0067">ATP-binding</keyword>
<dbReference type="CDD" id="cd06225">
    <property type="entry name" value="HAMP"/>
    <property type="match status" value="1"/>
</dbReference>
<dbReference type="GO" id="GO:0000155">
    <property type="term" value="F:phosphorelay sensor kinase activity"/>
    <property type="evidence" value="ECO:0007669"/>
    <property type="project" value="InterPro"/>
</dbReference>
<keyword evidence="5 12" id="KW-0812">Transmembrane</keyword>
<evidence type="ECO:0000256" key="6">
    <source>
        <dbReference type="ARBA" id="ARBA00022741"/>
    </source>
</evidence>
<dbReference type="SMART" id="SM00304">
    <property type="entry name" value="HAMP"/>
    <property type="match status" value="1"/>
</dbReference>
<accession>A0A6B8RK29</accession>
<dbReference type="PROSITE" id="PS50885">
    <property type="entry name" value="HAMP"/>
    <property type="match status" value="1"/>
</dbReference>
<dbReference type="Gene3D" id="3.30.450.20">
    <property type="entry name" value="PAS domain"/>
    <property type="match status" value="2"/>
</dbReference>
<evidence type="ECO:0000256" key="2">
    <source>
        <dbReference type="ARBA" id="ARBA00022475"/>
    </source>
</evidence>
<evidence type="ECO:0000256" key="1">
    <source>
        <dbReference type="ARBA" id="ARBA00004651"/>
    </source>
</evidence>
<evidence type="ECO:0000256" key="10">
    <source>
        <dbReference type="ARBA" id="ARBA00023012"/>
    </source>
</evidence>
<evidence type="ECO:0000256" key="7">
    <source>
        <dbReference type="ARBA" id="ARBA00022777"/>
    </source>
</evidence>
<dbReference type="InterPro" id="IPR010559">
    <property type="entry name" value="Sig_transdc_His_kin_internal"/>
</dbReference>
<evidence type="ECO:0000256" key="3">
    <source>
        <dbReference type="ARBA" id="ARBA00022553"/>
    </source>
</evidence>
<evidence type="ECO:0000259" key="13">
    <source>
        <dbReference type="PROSITE" id="PS50885"/>
    </source>
</evidence>
<dbReference type="PANTHER" id="PTHR34220">
    <property type="entry name" value="SENSOR HISTIDINE KINASE YPDA"/>
    <property type="match status" value="1"/>
</dbReference>
<dbReference type="InterPro" id="IPR036890">
    <property type="entry name" value="HATPase_C_sf"/>
</dbReference>
<dbReference type="Pfam" id="PF02518">
    <property type="entry name" value="HATPase_c"/>
    <property type="match status" value="1"/>
</dbReference>
<keyword evidence="15" id="KW-1185">Reference proteome</keyword>
<keyword evidence="9 12" id="KW-1133">Transmembrane helix</keyword>
<dbReference type="SUPFAM" id="SSF55874">
    <property type="entry name" value="ATPase domain of HSP90 chaperone/DNA topoisomerase II/histidine kinase"/>
    <property type="match status" value="1"/>
</dbReference>
<organism evidence="14 15">
    <name type="scientific">Paenibacillus psychroresistens</name>
    <dbReference type="NCBI Taxonomy" id="1778678"/>
    <lineage>
        <taxon>Bacteria</taxon>
        <taxon>Bacillati</taxon>
        <taxon>Bacillota</taxon>
        <taxon>Bacilli</taxon>
        <taxon>Bacillales</taxon>
        <taxon>Paenibacillaceae</taxon>
        <taxon>Paenibacillus</taxon>
    </lineage>
</organism>
<keyword evidence="6" id="KW-0547">Nucleotide-binding</keyword>
<dbReference type="OrthoDB" id="9776552at2"/>
<dbReference type="Pfam" id="PF06580">
    <property type="entry name" value="His_kinase"/>
    <property type="match status" value="1"/>
</dbReference>
<reference evidence="15" key="1">
    <citation type="submission" date="2018-11" db="EMBL/GenBank/DDBJ databases">
        <title>Complete genome sequence of Paenibacillus sp. ML311-T8.</title>
        <authorList>
            <person name="Nam Y.-D."/>
            <person name="Kang J."/>
            <person name="Chung W.-H."/>
            <person name="Park Y.S."/>
        </authorList>
    </citation>
    <scope>NUCLEOTIDE SEQUENCE [LARGE SCALE GENOMIC DNA]</scope>
    <source>
        <strain evidence="15">ML311-T8</strain>
    </source>
</reference>
<dbReference type="KEGG" id="ppsc:EHS13_14215"/>
<comment type="subcellular location">
    <subcellularLocation>
        <location evidence="1">Cell membrane</location>
        <topology evidence="1">Multi-pass membrane protein</topology>
    </subcellularLocation>
</comment>
<dbReference type="InterPro" id="IPR003660">
    <property type="entry name" value="HAMP_dom"/>
</dbReference>
<dbReference type="Proteomes" id="UP000426246">
    <property type="component" value="Chromosome"/>
</dbReference>
<keyword evidence="10" id="KW-0902">Two-component regulatory system</keyword>
<evidence type="ECO:0000256" key="11">
    <source>
        <dbReference type="ARBA" id="ARBA00023136"/>
    </source>
</evidence>
<dbReference type="SUPFAM" id="SSF158472">
    <property type="entry name" value="HAMP domain-like"/>
    <property type="match status" value="1"/>
</dbReference>
<dbReference type="Pfam" id="PF00672">
    <property type="entry name" value="HAMP"/>
    <property type="match status" value="1"/>
</dbReference>